<proteinExistence type="predicted"/>
<protein>
    <recommendedName>
        <fullName evidence="5">Type II toxin-antitoxin system RelE/ParE family toxin</fullName>
    </recommendedName>
</protein>
<evidence type="ECO:0000313" key="3">
    <source>
        <dbReference type="Proteomes" id="UP000193564"/>
    </source>
</evidence>
<evidence type="ECO:0000313" key="2">
    <source>
        <dbReference type="EMBL" id="ORV42624.1"/>
    </source>
</evidence>
<evidence type="ECO:0008006" key="5">
    <source>
        <dbReference type="Google" id="ProtNLM"/>
    </source>
</evidence>
<dbReference type="RefSeq" id="WP_085189705.1">
    <property type="nucleotide sequence ID" value="NZ_AP022605.1"/>
</dbReference>
<dbReference type="Proteomes" id="UP000467201">
    <property type="component" value="Chromosome"/>
</dbReference>
<gene>
    <name evidence="2" type="ORF">AWC01_07830</name>
    <name evidence="1" type="ORF">MDOR_11600</name>
</gene>
<dbReference type="STRING" id="126673.AWC01_07830"/>
<dbReference type="EMBL" id="AP022605">
    <property type="protein sequence ID" value="BBZ06991.1"/>
    <property type="molecule type" value="Genomic_DNA"/>
</dbReference>
<organism evidence="2 3">
    <name type="scientific">Mycolicibacterium doricum</name>
    <dbReference type="NCBI Taxonomy" id="126673"/>
    <lineage>
        <taxon>Bacteria</taxon>
        <taxon>Bacillati</taxon>
        <taxon>Actinomycetota</taxon>
        <taxon>Actinomycetes</taxon>
        <taxon>Mycobacteriales</taxon>
        <taxon>Mycobacteriaceae</taxon>
        <taxon>Mycolicibacterium</taxon>
    </lineage>
</organism>
<dbReference type="KEGG" id="mdr:MDOR_11600"/>
<evidence type="ECO:0000313" key="1">
    <source>
        <dbReference type="EMBL" id="BBZ06991.1"/>
    </source>
</evidence>
<dbReference type="Proteomes" id="UP000193564">
    <property type="component" value="Unassembled WGS sequence"/>
</dbReference>
<keyword evidence="3" id="KW-1185">Reference proteome</keyword>
<evidence type="ECO:0000313" key="4">
    <source>
        <dbReference type="Proteomes" id="UP000467201"/>
    </source>
</evidence>
<reference evidence="2 3" key="1">
    <citation type="submission" date="2016-01" db="EMBL/GenBank/DDBJ databases">
        <title>The new phylogeny of the genus Mycobacterium.</title>
        <authorList>
            <person name="Tarcisio F."/>
            <person name="Conor M."/>
            <person name="Antonella G."/>
            <person name="Elisabetta G."/>
            <person name="Giulia F.S."/>
            <person name="Sara T."/>
            <person name="Anna F."/>
            <person name="Clotilde B."/>
            <person name="Roberto B."/>
            <person name="Veronica D.S."/>
            <person name="Fabio R."/>
            <person name="Monica P."/>
            <person name="Olivier J."/>
            <person name="Enrico T."/>
            <person name="Nicola S."/>
        </authorList>
    </citation>
    <scope>NUCLEOTIDE SEQUENCE [LARGE SCALE GENOMIC DNA]</scope>
    <source>
        <strain evidence="2 3">DSM 44339</strain>
    </source>
</reference>
<name>A0A1X1TDJ1_9MYCO</name>
<dbReference type="EMBL" id="LQOS01000021">
    <property type="protein sequence ID" value="ORV42624.1"/>
    <property type="molecule type" value="Genomic_DNA"/>
</dbReference>
<dbReference type="AlphaFoldDB" id="A0A1X1TDJ1"/>
<reference evidence="1" key="3">
    <citation type="submission" date="2020-02" db="EMBL/GenBank/DDBJ databases">
        <authorList>
            <person name="Matsumoto Y."/>
            <person name="Motooka D."/>
            <person name="Nakamura S."/>
        </authorList>
    </citation>
    <scope>NUCLEOTIDE SEQUENCE</scope>
    <source>
        <strain evidence="1">JCM 12405</strain>
    </source>
</reference>
<dbReference type="OrthoDB" id="3215594at2"/>
<reference evidence="1 4" key="2">
    <citation type="journal article" date="2019" name="Emerg. Microbes Infect.">
        <title>Comprehensive subspecies identification of 175 nontuberculous mycobacteria species based on 7547 genomic profiles.</title>
        <authorList>
            <person name="Matsumoto Y."/>
            <person name="Kinjo T."/>
            <person name="Motooka D."/>
            <person name="Nabeya D."/>
            <person name="Jung N."/>
            <person name="Uechi K."/>
            <person name="Horii T."/>
            <person name="Iida T."/>
            <person name="Fujita J."/>
            <person name="Nakamura S."/>
        </authorList>
    </citation>
    <scope>NUCLEOTIDE SEQUENCE [LARGE SCALE GENOMIC DNA]</scope>
    <source>
        <strain evidence="1 4">JCM 12405</strain>
    </source>
</reference>
<sequence length="103" mass="11650">MKYETTPAFDADFKRLKPEHRAAFREVLRAKFIPACSALAADAAVAWPKSLRVKSVQGAPGILEMTWSFASPDGRATFELVTVDDELRCRWRRIGDHDVFKNP</sequence>
<accession>A0A1X1TDJ1</accession>